<protein>
    <recommendedName>
        <fullName evidence="3">glucan 1,4-alpha-glucosidase</fullName>
        <ecNumber evidence="3">3.2.1.3</ecNumber>
    </recommendedName>
</protein>
<keyword evidence="10" id="KW-1185">Reference proteome</keyword>
<feature type="domain" description="GH15-like" evidence="8">
    <location>
        <begin position="42"/>
        <end position="422"/>
    </location>
</feature>
<dbReference type="PANTHER" id="PTHR31616:SF9">
    <property type="entry name" value="GLUCOAMYLASE, INTRACELLULAR SPORULATION-SPECIFIC"/>
    <property type="match status" value="1"/>
</dbReference>
<keyword evidence="4 9" id="KW-0378">Hydrolase</keyword>
<accession>A0A9X2CZ01</accession>
<keyword evidence="7" id="KW-0624">Polysaccharide degradation</keyword>
<dbReference type="GO" id="GO:0000272">
    <property type="term" value="P:polysaccharide catabolic process"/>
    <property type="evidence" value="ECO:0007669"/>
    <property type="project" value="UniProtKB-KW"/>
</dbReference>
<name>A0A9X2CZ01_9GAMM</name>
<dbReference type="InterPro" id="IPR008928">
    <property type="entry name" value="6-hairpin_glycosidase_sf"/>
</dbReference>
<comment type="similarity">
    <text evidence="2">Belongs to the glycosyl hydrolase 15 family.</text>
</comment>
<keyword evidence="6" id="KW-0326">Glycosidase</keyword>
<evidence type="ECO:0000256" key="6">
    <source>
        <dbReference type="ARBA" id="ARBA00023295"/>
    </source>
</evidence>
<evidence type="ECO:0000256" key="1">
    <source>
        <dbReference type="ARBA" id="ARBA00001863"/>
    </source>
</evidence>
<dbReference type="PRINTS" id="PR00736">
    <property type="entry name" value="GLHYDRLASE15"/>
</dbReference>
<dbReference type="SUPFAM" id="SSF48208">
    <property type="entry name" value="Six-hairpin glycosidases"/>
    <property type="match status" value="1"/>
</dbReference>
<evidence type="ECO:0000313" key="10">
    <source>
        <dbReference type="Proteomes" id="UP001139721"/>
    </source>
</evidence>
<evidence type="ECO:0000256" key="5">
    <source>
        <dbReference type="ARBA" id="ARBA00023277"/>
    </source>
</evidence>
<proteinExistence type="inferred from homology"/>
<dbReference type="Gene3D" id="1.50.10.10">
    <property type="match status" value="1"/>
</dbReference>
<evidence type="ECO:0000256" key="3">
    <source>
        <dbReference type="ARBA" id="ARBA00012593"/>
    </source>
</evidence>
<evidence type="ECO:0000256" key="2">
    <source>
        <dbReference type="ARBA" id="ARBA00006188"/>
    </source>
</evidence>
<dbReference type="EC" id="3.2.1.3" evidence="3"/>
<dbReference type="InterPro" id="IPR000165">
    <property type="entry name" value="Glucoamylase"/>
</dbReference>
<sequence>MEIILKRIFFLMTFIVSQAIGAVFNQEDVAILKQHLYANFIPNGAIIASPSQQIPNPNYYFDWVRDSAITMGLVESWYESTQASEYKNRLYHYVSWTETIQHQNDPLPGQDILGEPKFYITGYPFDGPWGRPQNDGPALRASTLIRFAHQLLDHHDEEYVRNHLYNGGMDPYTMGAIKVDLEYTAHHWQDENFDLWEEVLGHHFFTAIAQKKALKDGATLARRLNDEQAAVFYEEQANLINSRLKQHIDPINHLIQATLPPHAGPQKTLELDSSVILGVLMNQQTEGLFSPQNILVKNTVKALHQQFNLLFPINKNNPGAILFGRYPGDTYDGYRNDGLGNPWFILTATMAEYYFTLAEKLALTPENKPLIMKYLHIGDNYLRLIKKYAPEMYLNEQINLNTGIQQGAASLTWSYVSVLRAVDLREKLEKTLGY</sequence>
<dbReference type="InterPro" id="IPR012341">
    <property type="entry name" value="6hp_glycosidase-like_sf"/>
</dbReference>
<dbReference type="AlphaFoldDB" id="A0A9X2CZ01"/>
<gene>
    <name evidence="9" type="ORF">LOX96_04270</name>
</gene>
<dbReference type="InterPro" id="IPR011613">
    <property type="entry name" value="GH15-like"/>
</dbReference>
<reference evidence="9" key="1">
    <citation type="submission" date="2021-11" db="EMBL/GenBank/DDBJ databases">
        <title>Legionella maioricencis sp. nov., a new species isolated from hot water samples in Mallorca.</title>
        <authorList>
            <person name="Crespi S."/>
            <person name="Drasar V."/>
            <person name="Salva-Serra F."/>
            <person name="Jaen-Luchoro D."/>
            <person name="Pineiro-Iglesias B."/>
            <person name="Aliaga F."/>
            <person name="Fernandez-Juarez V."/>
            <person name="Coll G."/>
            <person name="Moore E.R.B."/>
            <person name="Bennasar-Figueras A."/>
        </authorList>
    </citation>
    <scope>NUCLEOTIDE SEQUENCE</scope>
    <source>
        <strain evidence="9">HCPI-6</strain>
    </source>
</reference>
<evidence type="ECO:0000256" key="7">
    <source>
        <dbReference type="ARBA" id="ARBA00023326"/>
    </source>
</evidence>
<dbReference type="Pfam" id="PF00723">
    <property type="entry name" value="Glyco_hydro_15"/>
    <property type="match status" value="1"/>
</dbReference>
<organism evidence="9 10">
    <name type="scientific">Legionella maioricensis</name>
    <dbReference type="NCBI Taxonomy" id="2896528"/>
    <lineage>
        <taxon>Bacteria</taxon>
        <taxon>Pseudomonadati</taxon>
        <taxon>Pseudomonadota</taxon>
        <taxon>Gammaproteobacteria</taxon>
        <taxon>Legionellales</taxon>
        <taxon>Legionellaceae</taxon>
        <taxon>Legionella</taxon>
    </lineage>
</organism>
<evidence type="ECO:0000259" key="8">
    <source>
        <dbReference type="Pfam" id="PF00723"/>
    </source>
</evidence>
<dbReference type="PANTHER" id="PTHR31616">
    <property type="entry name" value="TREHALASE"/>
    <property type="match status" value="1"/>
</dbReference>
<dbReference type="GO" id="GO:0004339">
    <property type="term" value="F:glucan 1,4-alpha-glucosidase activity"/>
    <property type="evidence" value="ECO:0007669"/>
    <property type="project" value="UniProtKB-EC"/>
</dbReference>
<evidence type="ECO:0000313" key="9">
    <source>
        <dbReference type="EMBL" id="MCL9683297.1"/>
    </source>
</evidence>
<dbReference type="EMBL" id="JAJKBJ010000003">
    <property type="protein sequence ID" value="MCL9683297.1"/>
    <property type="molecule type" value="Genomic_DNA"/>
</dbReference>
<comment type="caution">
    <text evidence="9">The sequence shown here is derived from an EMBL/GenBank/DDBJ whole genome shotgun (WGS) entry which is preliminary data.</text>
</comment>
<keyword evidence="5" id="KW-0119">Carbohydrate metabolism</keyword>
<comment type="catalytic activity">
    <reaction evidence="1">
        <text>Hydrolysis of terminal (1-&gt;4)-linked alpha-D-glucose residues successively from non-reducing ends of the chains with release of beta-D-glucose.</text>
        <dbReference type="EC" id="3.2.1.3"/>
    </reaction>
</comment>
<dbReference type="Proteomes" id="UP001139721">
    <property type="component" value="Unassembled WGS sequence"/>
</dbReference>
<evidence type="ECO:0000256" key="4">
    <source>
        <dbReference type="ARBA" id="ARBA00022801"/>
    </source>
</evidence>